<evidence type="ECO:0000256" key="1">
    <source>
        <dbReference type="SAM" id="MobiDB-lite"/>
    </source>
</evidence>
<dbReference type="WBParaSite" id="Pan_g17246.t1">
    <property type="protein sequence ID" value="Pan_g17246.t1"/>
    <property type="gene ID" value="Pan_g17246"/>
</dbReference>
<keyword evidence="3" id="KW-1185">Reference proteome</keyword>
<organism evidence="3 4">
    <name type="scientific">Panagrellus redivivus</name>
    <name type="common">Microworm</name>
    <dbReference type="NCBI Taxonomy" id="6233"/>
    <lineage>
        <taxon>Eukaryota</taxon>
        <taxon>Metazoa</taxon>
        <taxon>Ecdysozoa</taxon>
        <taxon>Nematoda</taxon>
        <taxon>Chromadorea</taxon>
        <taxon>Rhabditida</taxon>
        <taxon>Tylenchina</taxon>
        <taxon>Panagrolaimomorpha</taxon>
        <taxon>Panagrolaimoidea</taxon>
        <taxon>Panagrolaimidae</taxon>
        <taxon>Panagrellus</taxon>
    </lineage>
</organism>
<keyword evidence="2" id="KW-0812">Transmembrane</keyword>
<accession>A0A7E4V6N2</accession>
<name>A0A7E4V6N2_PANRE</name>
<dbReference type="AlphaFoldDB" id="A0A7E4V6N2"/>
<reference evidence="4" key="2">
    <citation type="submission" date="2020-10" db="UniProtKB">
        <authorList>
            <consortium name="WormBaseParasite"/>
        </authorList>
    </citation>
    <scope>IDENTIFICATION</scope>
</reference>
<feature type="region of interest" description="Disordered" evidence="1">
    <location>
        <begin position="121"/>
        <end position="167"/>
    </location>
</feature>
<keyword evidence="2" id="KW-0472">Membrane</keyword>
<protein>
    <submittedName>
        <fullName evidence="4">Uncharacterized protein</fullName>
    </submittedName>
</protein>
<evidence type="ECO:0000313" key="4">
    <source>
        <dbReference type="WBParaSite" id="Pan_g17246.t1"/>
    </source>
</evidence>
<proteinExistence type="predicted"/>
<feature type="transmembrane region" description="Helical" evidence="2">
    <location>
        <begin position="77"/>
        <end position="108"/>
    </location>
</feature>
<sequence length="167" mass="18134">MPSRLGPVNLRKSTHGIYISISVVFILFIIGTSIAAAEPTKNANKDERRFGCSPTCSPGFSCERKDGHAHKCVLSKLVIAFIVVIAVLVFIVVPLGVTIICFTGCAVWRPERIKAMIKKTAEKRRNRKKNHHMKVISTHDVNNATSPATTPPAATPTPSVVSGDNVF</sequence>
<reference evidence="3" key="1">
    <citation type="journal article" date="2013" name="Genetics">
        <title>The draft genome and transcriptome of Panagrellus redivivus are shaped by the harsh demands of a free-living lifestyle.</title>
        <authorList>
            <person name="Srinivasan J."/>
            <person name="Dillman A.R."/>
            <person name="Macchietto M.G."/>
            <person name="Heikkinen L."/>
            <person name="Lakso M."/>
            <person name="Fracchia K.M."/>
            <person name="Antoshechkin I."/>
            <person name="Mortazavi A."/>
            <person name="Wong G."/>
            <person name="Sternberg P.W."/>
        </authorList>
    </citation>
    <scope>NUCLEOTIDE SEQUENCE [LARGE SCALE GENOMIC DNA]</scope>
    <source>
        <strain evidence="3">MT8872</strain>
    </source>
</reference>
<dbReference type="Proteomes" id="UP000492821">
    <property type="component" value="Unassembled WGS sequence"/>
</dbReference>
<keyword evidence="2" id="KW-1133">Transmembrane helix</keyword>
<evidence type="ECO:0000313" key="3">
    <source>
        <dbReference type="Proteomes" id="UP000492821"/>
    </source>
</evidence>
<evidence type="ECO:0000256" key="2">
    <source>
        <dbReference type="SAM" id="Phobius"/>
    </source>
</evidence>
<feature type="transmembrane region" description="Helical" evidence="2">
    <location>
        <begin position="16"/>
        <end position="37"/>
    </location>
</feature>
<feature type="compositionally biased region" description="Basic residues" evidence="1">
    <location>
        <begin position="121"/>
        <end position="134"/>
    </location>
</feature>